<dbReference type="AlphaFoldDB" id="Q2NAZ1"/>
<keyword evidence="3" id="KW-1185">Reference proteome</keyword>
<sequence>MAARMVRKAKKKPLSTAKMYQHFAVVTICVTAAIGFMADDEAQDAVKAEMAKQVADVRKPDGEPVSAIITRREGSDAQQGGGSFGPDTALGAPTLAARGSGRLSATMRRAPSKVGQGAAIWSILGMTEDEWFALSPELRRQLTGGRNVLLSGTSAERQAAMERLTQASRARTGGSSAAVDLASDAGDDF</sequence>
<evidence type="ECO:0000313" key="2">
    <source>
        <dbReference type="EMBL" id="ABC63150.1"/>
    </source>
</evidence>
<dbReference type="KEGG" id="eli:ELI_05290"/>
<feature type="compositionally biased region" description="Low complexity" evidence="1">
    <location>
        <begin position="167"/>
        <end position="178"/>
    </location>
</feature>
<evidence type="ECO:0000313" key="3">
    <source>
        <dbReference type="Proteomes" id="UP000008808"/>
    </source>
</evidence>
<organism evidence="2 3">
    <name type="scientific">Erythrobacter litoralis (strain HTCC2594)</name>
    <dbReference type="NCBI Taxonomy" id="314225"/>
    <lineage>
        <taxon>Bacteria</taxon>
        <taxon>Pseudomonadati</taxon>
        <taxon>Pseudomonadota</taxon>
        <taxon>Alphaproteobacteria</taxon>
        <taxon>Sphingomonadales</taxon>
        <taxon>Erythrobacteraceae</taxon>
        <taxon>Erythrobacter/Porphyrobacter group</taxon>
        <taxon>Erythrobacter</taxon>
    </lineage>
</organism>
<dbReference type="STRING" id="314225.ELI_05290"/>
<name>Q2NAZ1_ERYLH</name>
<protein>
    <submittedName>
        <fullName evidence="2">Uncharacterized protein</fullName>
    </submittedName>
</protein>
<dbReference type="HOGENOM" id="CLU_1432544_0_0_5"/>
<reference evidence="3" key="1">
    <citation type="journal article" date="2009" name="J. Bacteriol.">
        <title>Complete genome sequence of Erythrobacter litoralis HTCC2594.</title>
        <authorList>
            <person name="Oh H.M."/>
            <person name="Giovannoni S.J."/>
            <person name="Ferriera S."/>
            <person name="Johnson J."/>
            <person name="Cho J.C."/>
        </authorList>
    </citation>
    <scope>NUCLEOTIDE SEQUENCE [LARGE SCALE GENOMIC DNA]</scope>
    <source>
        <strain evidence="3">HTCC2594</strain>
    </source>
</reference>
<dbReference type="Proteomes" id="UP000008808">
    <property type="component" value="Chromosome"/>
</dbReference>
<gene>
    <name evidence="2" type="ordered locus">ELI_05290</name>
</gene>
<feature type="region of interest" description="Disordered" evidence="1">
    <location>
        <begin position="165"/>
        <end position="189"/>
    </location>
</feature>
<proteinExistence type="predicted"/>
<accession>Q2NAZ1</accession>
<dbReference type="EMBL" id="CP000157">
    <property type="protein sequence ID" value="ABC63150.1"/>
    <property type="molecule type" value="Genomic_DNA"/>
</dbReference>
<evidence type="ECO:0000256" key="1">
    <source>
        <dbReference type="SAM" id="MobiDB-lite"/>
    </source>
</evidence>